<dbReference type="PROSITE" id="PS50887">
    <property type="entry name" value="GGDEF"/>
    <property type="match status" value="1"/>
</dbReference>
<feature type="domain" description="GGDEF" evidence="3">
    <location>
        <begin position="1"/>
        <end position="99"/>
    </location>
</feature>
<accession>A0ABQ1G6F7</accession>
<dbReference type="PANTHER" id="PTHR45138">
    <property type="entry name" value="REGULATORY COMPONENTS OF SENSORY TRANSDUCTION SYSTEM"/>
    <property type="match status" value="1"/>
</dbReference>
<dbReference type="EMBL" id="BMDW01000002">
    <property type="protein sequence ID" value="GGA37677.1"/>
    <property type="molecule type" value="Genomic_DNA"/>
</dbReference>
<evidence type="ECO:0000313" key="4">
    <source>
        <dbReference type="EMBL" id="GGA37677.1"/>
    </source>
</evidence>
<evidence type="ECO:0000256" key="2">
    <source>
        <dbReference type="ARBA" id="ARBA00034247"/>
    </source>
</evidence>
<dbReference type="NCBIfam" id="TIGR00254">
    <property type="entry name" value="GGDEF"/>
    <property type="match status" value="1"/>
</dbReference>
<dbReference type="SUPFAM" id="SSF55073">
    <property type="entry name" value="Nucleotide cyclase"/>
    <property type="match status" value="1"/>
</dbReference>
<gene>
    <name evidence="4" type="ORF">GCM10011395_04990</name>
</gene>
<sequence length="99" mass="10564">MGMKRATARGGDVVSRIGGEEFAVLLRHASLEQAVVVCERLRHAIEEMVIMVDGRAVRVTASGGVASIDDGGSKAVMRSADAALYRAKRDGRNRLRLAA</sequence>
<reference evidence="5" key="1">
    <citation type="journal article" date="2019" name="Int. J. Syst. Evol. Microbiol.">
        <title>The Global Catalogue of Microorganisms (GCM) 10K type strain sequencing project: providing services to taxonomists for standard genome sequencing and annotation.</title>
        <authorList>
            <consortium name="The Broad Institute Genomics Platform"/>
            <consortium name="The Broad Institute Genome Sequencing Center for Infectious Disease"/>
            <person name="Wu L."/>
            <person name="Ma J."/>
        </authorList>
    </citation>
    <scope>NUCLEOTIDE SEQUENCE [LARGE SCALE GENOMIC DNA]</scope>
    <source>
        <strain evidence="5">CGMCC 1.10106</strain>
    </source>
</reference>
<dbReference type="CDD" id="cd01949">
    <property type="entry name" value="GGDEF"/>
    <property type="match status" value="1"/>
</dbReference>
<dbReference type="EC" id="2.7.7.65" evidence="1"/>
<protein>
    <recommendedName>
        <fullName evidence="1">diguanylate cyclase</fullName>
        <ecNumber evidence="1">2.7.7.65</ecNumber>
    </recommendedName>
</protein>
<evidence type="ECO:0000256" key="1">
    <source>
        <dbReference type="ARBA" id="ARBA00012528"/>
    </source>
</evidence>
<proteinExistence type="predicted"/>
<dbReference type="PANTHER" id="PTHR45138:SF9">
    <property type="entry name" value="DIGUANYLATE CYCLASE DGCM-RELATED"/>
    <property type="match status" value="1"/>
</dbReference>
<comment type="catalytic activity">
    <reaction evidence="2">
        <text>2 GTP = 3',3'-c-di-GMP + 2 diphosphate</text>
        <dbReference type="Rhea" id="RHEA:24898"/>
        <dbReference type="ChEBI" id="CHEBI:33019"/>
        <dbReference type="ChEBI" id="CHEBI:37565"/>
        <dbReference type="ChEBI" id="CHEBI:58805"/>
        <dbReference type="EC" id="2.7.7.65"/>
    </reaction>
</comment>
<evidence type="ECO:0000259" key="3">
    <source>
        <dbReference type="PROSITE" id="PS50887"/>
    </source>
</evidence>
<comment type="caution">
    <text evidence="4">The sequence shown here is derived from an EMBL/GenBank/DDBJ whole genome shotgun (WGS) entry which is preliminary data.</text>
</comment>
<dbReference type="SMART" id="SM00267">
    <property type="entry name" value="GGDEF"/>
    <property type="match status" value="1"/>
</dbReference>
<name>A0ABQ1G6F7_9SPHN</name>
<organism evidence="4 5">
    <name type="scientific">Sphingomonas psychrolutea</name>
    <dbReference type="NCBI Taxonomy" id="1259676"/>
    <lineage>
        <taxon>Bacteria</taxon>
        <taxon>Pseudomonadati</taxon>
        <taxon>Pseudomonadota</taxon>
        <taxon>Alphaproteobacteria</taxon>
        <taxon>Sphingomonadales</taxon>
        <taxon>Sphingomonadaceae</taxon>
        <taxon>Sphingomonas</taxon>
    </lineage>
</organism>
<dbReference type="InterPro" id="IPR043128">
    <property type="entry name" value="Rev_trsase/Diguanyl_cyclase"/>
</dbReference>
<dbReference type="InterPro" id="IPR029787">
    <property type="entry name" value="Nucleotide_cyclase"/>
</dbReference>
<keyword evidence="5" id="KW-1185">Reference proteome</keyword>
<dbReference type="Proteomes" id="UP000618591">
    <property type="component" value="Unassembled WGS sequence"/>
</dbReference>
<evidence type="ECO:0000313" key="5">
    <source>
        <dbReference type="Proteomes" id="UP000618591"/>
    </source>
</evidence>
<dbReference type="InterPro" id="IPR050469">
    <property type="entry name" value="Diguanylate_Cyclase"/>
</dbReference>
<dbReference type="Pfam" id="PF00990">
    <property type="entry name" value="GGDEF"/>
    <property type="match status" value="1"/>
</dbReference>
<dbReference type="Gene3D" id="3.30.70.270">
    <property type="match status" value="1"/>
</dbReference>
<dbReference type="InterPro" id="IPR000160">
    <property type="entry name" value="GGDEF_dom"/>
</dbReference>